<proteinExistence type="predicted"/>
<gene>
    <name evidence="1" type="ORF">MUN88_17155</name>
</gene>
<evidence type="ECO:0000313" key="2">
    <source>
        <dbReference type="Proteomes" id="UP000831782"/>
    </source>
</evidence>
<evidence type="ECO:0000313" key="1">
    <source>
        <dbReference type="EMBL" id="UOQ47761.1"/>
    </source>
</evidence>
<accession>A0ABY4EUL5</accession>
<sequence length="127" mass="14770">MDKKGDKIKMAYKIIITMINGQEYELKSKTLNEFESRLYNEMAFGAKVLVNGLRHFVLYDESEVWINPSHISSFEIEEYHNTVNETIRKDADYDAIRNSKYYNPDVEAYENGLIDGWGESEGIDLSD</sequence>
<name>A0ABY4EUL5_9BACI</name>
<dbReference type="EMBL" id="CP095072">
    <property type="protein sequence ID" value="UOQ47761.1"/>
    <property type="molecule type" value="Genomic_DNA"/>
</dbReference>
<keyword evidence="2" id="KW-1185">Reference proteome</keyword>
<reference evidence="1 2" key="1">
    <citation type="submission" date="2022-04" db="EMBL/GenBank/DDBJ databases">
        <title>Gracilibacillus sp. isolated from saltern.</title>
        <authorList>
            <person name="Won M."/>
            <person name="Lee C.-M."/>
            <person name="Woen H.-Y."/>
            <person name="Kwon S.-W."/>
        </authorList>
    </citation>
    <scope>NUCLEOTIDE SEQUENCE [LARGE SCALE GENOMIC DNA]</scope>
    <source>
        <strain evidence="1 2">SSWR10-1</strain>
    </source>
</reference>
<dbReference type="RefSeq" id="WP_244717218.1">
    <property type="nucleotide sequence ID" value="NZ_CP095072.1"/>
</dbReference>
<organism evidence="1 2">
    <name type="scientific">Gracilibacillus caseinilyticus</name>
    <dbReference type="NCBI Taxonomy" id="2932256"/>
    <lineage>
        <taxon>Bacteria</taxon>
        <taxon>Bacillati</taxon>
        <taxon>Bacillota</taxon>
        <taxon>Bacilli</taxon>
        <taxon>Bacillales</taxon>
        <taxon>Bacillaceae</taxon>
        <taxon>Gracilibacillus</taxon>
    </lineage>
</organism>
<protein>
    <submittedName>
        <fullName evidence="1">Uncharacterized protein</fullName>
    </submittedName>
</protein>
<dbReference type="Proteomes" id="UP000831782">
    <property type="component" value="Chromosome"/>
</dbReference>